<evidence type="ECO:0000256" key="1">
    <source>
        <dbReference type="SAM" id="SignalP"/>
    </source>
</evidence>
<feature type="chain" id="PRO_5032884834" description="YcdB/YcdC repeated domain-containing protein" evidence="1">
    <location>
        <begin position="27"/>
        <end position="509"/>
    </location>
</feature>
<protein>
    <recommendedName>
        <fullName evidence="2">YcdB/YcdC repeated domain-containing protein</fullName>
    </recommendedName>
</protein>
<name>A0A837KF46_9BACL</name>
<dbReference type="Pfam" id="PF16244">
    <property type="entry name" value="DUF4901"/>
    <property type="match status" value="2"/>
</dbReference>
<dbReference type="Proteomes" id="UP000035218">
    <property type="component" value="Unassembled WGS sequence"/>
</dbReference>
<evidence type="ECO:0000313" key="5">
    <source>
        <dbReference type="Proteomes" id="UP000035218"/>
    </source>
</evidence>
<proteinExistence type="predicted"/>
<feature type="signal peptide" evidence="1">
    <location>
        <begin position="1"/>
        <end position="26"/>
    </location>
</feature>
<evidence type="ECO:0000259" key="2">
    <source>
        <dbReference type="Pfam" id="PF16244"/>
    </source>
</evidence>
<feature type="domain" description="YcdB/YcdC repeated" evidence="2">
    <location>
        <begin position="82"/>
        <end position="189"/>
    </location>
</feature>
<keyword evidence="6" id="KW-1185">Reference proteome</keyword>
<evidence type="ECO:0000313" key="4">
    <source>
        <dbReference type="EMBL" id="KLH96084.1"/>
    </source>
</evidence>
<feature type="domain" description="YcdB/YcdC repeated" evidence="2">
    <location>
        <begin position="312"/>
        <end position="429"/>
    </location>
</feature>
<keyword evidence="1" id="KW-0732">Signal</keyword>
<reference evidence="3 6" key="2">
    <citation type="submission" date="2019-06" db="EMBL/GenBank/DDBJ databases">
        <title>Whole genome shotgun sequence of Brevibacillus formosus NBRC 15716.</title>
        <authorList>
            <person name="Hosoyama A."/>
            <person name="Uohara A."/>
            <person name="Ohji S."/>
            <person name="Ichikawa N."/>
        </authorList>
    </citation>
    <scope>NUCLEOTIDE SEQUENCE [LARGE SCALE GENOMIC DNA]</scope>
    <source>
        <strain evidence="3 6">NBRC 15716</strain>
    </source>
</reference>
<sequence>MKKTISQAVCVMGAMCVLASTPVALATQGEYQRATLAAENQASVADDVMKTVDEALVKARKLLPYLKEYTFKTVTVDKEKPNTIFVQLKKEKDQKEPRVDIEFERNTGKLMSFRLAAEKTEGDKKPTWQESKEKATAFLKEWYGPKMDGYQLNPTFTKRGVVFSKSVNGLLYPNLSVGIELNAKGEVVSGRSAHVPDSRFFYEIPAFEKTSFPDPKEALAKEQMTKTVASHMTLSYWADEKLLTYEPMFSGYLDATTGKSLYVPEQQYKLPGGIVKVTPKANKLTAKTNEEVSAYVKQEHDLDIKAEEWKEESFPQTGIKVFTWREDSDDETVVSVVEETGEILSFFKEVTKIKKNSMTKEEARARAIKEMEKYLPIDVKEMMEIGSTTHINGEENGKFQFEFVKVHQGIPVRDRSFFVHIVNGKVTIMDTSSKAKFTEQLPDLKAGVTAEQAAQEFLKQFELEYFYPENNGNKALLVYKLATAYPWVKERIDALTGKLVQEEEDQEAD</sequence>
<dbReference type="AlphaFoldDB" id="A0A837KF46"/>
<comment type="caution">
    <text evidence="4">The sequence shown here is derived from an EMBL/GenBank/DDBJ whole genome shotgun (WGS) entry which is preliminary data.</text>
</comment>
<evidence type="ECO:0000313" key="3">
    <source>
        <dbReference type="EMBL" id="GED60486.1"/>
    </source>
</evidence>
<dbReference type="EMBL" id="LDCN01000012">
    <property type="protein sequence ID" value="KLH96084.1"/>
    <property type="molecule type" value="Genomic_DNA"/>
</dbReference>
<dbReference type="Proteomes" id="UP000319498">
    <property type="component" value="Unassembled WGS sequence"/>
</dbReference>
<dbReference type="GeneID" id="87588635"/>
<evidence type="ECO:0000313" key="6">
    <source>
        <dbReference type="Proteomes" id="UP000319498"/>
    </source>
</evidence>
<dbReference type="EMBL" id="BJOL01000031">
    <property type="protein sequence ID" value="GED60486.1"/>
    <property type="molecule type" value="Genomic_DNA"/>
</dbReference>
<reference evidence="4 5" key="1">
    <citation type="submission" date="2015-05" db="EMBL/GenBank/DDBJ databases">
        <title>Genome sequencing project for genomic taxonomy and phylogenomics of Bacillus-like bacteria.</title>
        <authorList>
            <person name="Liu B."/>
            <person name="Wang J."/>
            <person name="Zhu Y."/>
            <person name="Liu G."/>
            <person name="Chen Q."/>
            <person name="Chen Z."/>
            <person name="Lan J."/>
            <person name="Che J."/>
            <person name="Ge C."/>
            <person name="Shi H."/>
            <person name="Pan Z."/>
            <person name="Liu X."/>
        </authorList>
    </citation>
    <scope>NUCLEOTIDE SEQUENCE [LARGE SCALE GENOMIC DNA]</scope>
    <source>
        <strain evidence="4 5">DSM 9885</strain>
    </source>
</reference>
<organism evidence="4 5">
    <name type="scientific">Brevibacillus formosus</name>
    <dbReference type="NCBI Taxonomy" id="54913"/>
    <lineage>
        <taxon>Bacteria</taxon>
        <taxon>Bacillati</taxon>
        <taxon>Bacillota</taxon>
        <taxon>Bacilli</taxon>
        <taxon>Bacillales</taxon>
        <taxon>Paenibacillaceae</taxon>
        <taxon>Brevibacillus</taxon>
    </lineage>
</organism>
<dbReference type="InterPro" id="IPR032599">
    <property type="entry name" value="YcdB/YcdC_rep_domain"/>
</dbReference>
<dbReference type="OrthoDB" id="2469136at2"/>
<accession>A0A837KF46</accession>
<gene>
    <name evidence="4" type="ORF">AA984_26705</name>
    <name evidence="3" type="ORF">BFO01nite_46180</name>
</gene>
<dbReference type="RefSeq" id="WP_047074364.1">
    <property type="nucleotide sequence ID" value="NZ_BJOL01000031.1"/>
</dbReference>